<dbReference type="GO" id="GO:0022627">
    <property type="term" value="C:cytosolic small ribosomal subunit"/>
    <property type="evidence" value="ECO:0007669"/>
    <property type="project" value="TreeGrafter"/>
</dbReference>
<dbReference type="Pfam" id="PF00312">
    <property type="entry name" value="Ribosomal_S15"/>
    <property type="match status" value="1"/>
</dbReference>
<keyword evidence="1 3" id="KW-0689">Ribosomal protein</keyword>
<proteinExistence type="inferred from homology"/>
<dbReference type="PATRIC" id="fig|189385.7.peg.65"/>
<dbReference type="InterPro" id="IPR005290">
    <property type="entry name" value="Ribosomal_uS15_bac-type"/>
</dbReference>
<dbReference type="EMBL" id="LN998829">
    <property type="protein sequence ID" value="CUX76440.1"/>
    <property type="molecule type" value="Genomic_DNA"/>
</dbReference>
<dbReference type="GO" id="GO:0019843">
    <property type="term" value="F:rRNA binding"/>
    <property type="evidence" value="ECO:0007669"/>
    <property type="project" value="UniProtKB-UniRule"/>
</dbReference>
<dbReference type="SUPFAM" id="SSF47060">
    <property type="entry name" value="S15/NS1 RNA-binding domain"/>
    <property type="match status" value="1"/>
</dbReference>
<dbReference type="SMART" id="SM01387">
    <property type="entry name" value="Ribosomal_S15"/>
    <property type="match status" value="1"/>
</dbReference>
<comment type="function">
    <text evidence="3">Forms an intersubunit bridge (bridge B4) with the 23S rRNA of the 50S subunit in the ribosome.</text>
</comment>
<dbReference type="PANTHER" id="PTHR23321">
    <property type="entry name" value="RIBOSOMAL PROTEIN S15, BACTERIAL AND ORGANELLAR"/>
    <property type="match status" value="1"/>
</dbReference>
<dbReference type="GO" id="GO:0003735">
    <property type="term" value="F:structural constituent of ribosome"/>
    <property type="evidence" value="ECO:0007669"/>
    <property type="project" value="InterPro"/>
</dbReference>
<accession>A0A143WN36</accession>
<keyword evidence="3" id="KW-0699">rRNA-binding</keyword>
<evidence type="ECO:0000256" key="4">
    <source>
        <dbReference type="RuleBase" id="RU003919"/>
    </source>
</evidence>
<dbReference type="NCBIfam" id="TIGR00952">
    <property type="entry name" value="S15_bact"/>
    <property type="match status" value="1"/>
</dbReference>
<keyword evidence="2 3" id="KW-0687">Ribonucleoprotein</keyword>
<dbReference type="GO" id="GO:0006412">
    <property type="term" value="P:translation"/>
    <property type="evidence" value="ECO:0007669"/>
    <property type="project" value="UniProtKB-UniRule"/>
</dbReference>
<evidence type="ECO:0000256" key="3">
    <source>
        <dbReference type="HAMAP-Rule" id="MF_01343"/>
    </source>
</evidence>
<organism evidence="5 6">
    <name type="scientific">Tremblaya princeps</name>
    <dbReference type="NCBI Taxonomy" id="189385"/>
    <lineage>
        <taxon>Bacteria</taxon>
        <taxon>Pseudomonadati</taxon>
        <taxon>Pseudomonadota</taxon>
        <taxon>Betaproteobacteria</taxon>
        <taxon>Candidatus Tremblayella</taxon>
    </lineage>
</organism>
<dbReference type="Proteomes" id="UP000075222">
    <property type="component" value="Chromosome I"/>
</dbReference>
<gene>
    <name evidence="5" type="primary">rpsO_1</name>
    <name evidence="3" type="synonym">rpsO</name>
    <name evidence="5" type="ORF">PMARG_TP00059</name>
</gene>
<keyword evidence="3" id="KW-0694">RNA-binding</keyword>
<dbReference type="PANTHER" id="PTHR23321:SF26">
    <property type="entry name" value="SMALL RIBOSOMAL SUBUNIT PROTEIN US15M"/>
    <property type="match status" value="1"/>
</dbReference>
<comment type="subunit">
    <text evidence="3">Part of the 30S ribosomal subunit. Forms a bridge to the 50S subunit in the 70S ribosome, contacting the 23S rRNA.</text>
</comment>
<reference evidence="6" key="1">
    <citation type="submission" date="2016-01" db="EMBL/GenBank/DDBJ databases">
        <authorList>
            <person name="Husnik F."/>
        </authorList>
    </citation>
    <scope>NUCLEOTIDE SEQUENCE [LARGE SCALE GENOMIC DNA]</scope>
</reference>
<sequence length="120" mass="13373">MAPHLLRSMPLHPVLASAEPALCAGSLRPGFFIAASPTYSSVAAYGGGVGNTGCSAVQVALITERINRLRRGHFSMHARDRHGYRGLQCLISRRRRLLSYLRKRRLIMYAMVVNRLGLRR</sequence>
<evidence type="ECO:0000313" key="6">
    <source>
        <dbReference type="Proteomes" id="UP000075222"/>
    </source>
</evidence>
<dbReference type="AlphaFoldDB" id="A0A143WN36"/>
<protein>
    <recommendedName>
        <fullName evidence="3">Small ribosomal subunit protein uS15</fullName>
    </recommendedName>
</protein>
<dbReference type="InterPro" id="IPR000589">
    <property type="entry name" value="Ribosomal_uS15"/>
</dbReference>
<dbReference type="Gene3D" id="1.10.287.10">
    <property type="entry name" value="S15/NS1, RNA-binding"/>
    <property type="match status" value="1"/>
</dbReference>
<evidence type="ECO:0000313" key="5">
    <source>
        <dbReference type="EMBL" id="CUX76440.1"/>
    </source>
</evidence>
<name>A0A143WN36_TREPR</name>
<dbReference type="InterPro" id="IPR009068">
    <property type="entry name" value="uS15_NS1_RNA-bd_sf"/>
</dbReference>
<evidence type="ECO:0000256" key="1">
    <source>
        <dbReference type="ARBA" id="ARBA00022980"/>
    </source>
</evidence>
<comment type="similarity">
    <text evidence="3 4">Belongs to the universal ribosomal protein uS15 family.</text>
</comment>
<evidence type="ECO:0000256" key="2">
    <source>
        <dbReference type="ARBA" id="ARBA00023274"/>
    </source>
</evidence>
<dbReference type="HAMAP" id="MF_01343_B">
    <property type="entry name" value="Ribosomal_uS15_B"/>
    <property type="match status" value="1"/>
</dbReference>
<comment type="function">
    <text evidence="3">One of the primary rRNA binding proteins, it binds directly to 16S rRNA where it helps nucleate assembly of the platform of the 30S subunit by binding and bridging several RNA helices of the 16S rRNA.</text>
</comment>